<gene>
    <name evidence="2" type="ORF">J2X16_000281</name>
</gene>
<accession>A0ABU1Z4K1</accession>
<comment type="caution">
    <text evidence="2">The sequence shown here is derived from an EMBL/GenBank/DDBJ whole genome shotgun (WGS) entry which is preliminary data.</text>
</comment>
<proteinExistence type="predicted"/>
<dbReference type="RefSeq" id="WP_310340811.1">
    <property type="nucleotide sequence ID" value="NZ_JAVDXQ010000001.1"/>
</dbReference>
<evidence type="ECO:0000313" key="2">
    <source>
        <dbReference type="EMBL" id="MDR7294960.1"/>
    </source>
</evidence>
<feature type="transmembrane region" description="Helical" evidence="1">
    <location>
        <begin position="48"/>
        <end position="71"/>
    </location>
</feature>
<keyword evidence="1" id="KW-1133">Transmembrane helix</keyword>
<dbReference type="EMBL" id="JAVDXQ010000001">
    <property type="protein sequence ID" value="MDR7294960.1"/>
    <property type="molecule type" value="Genomic_DNA"/>
</dbReference>
<feature type="transmembrane region" description="Helical" evidence="1">
    <location>
        <begin position="83"/>
        <end position="101"/>
    </location>
</feature>
<reference evidence="2 3" key="1">
    <citation type="submission" date="2023-07" db="EMBL/GenBank/DDBJ databases">
        <title>Sorghum-associated microbial communities from plants grown in Nebraska, USA.</title>
        <authorList>
            <person name="Schachtman D."/>
        </authorList>
    </citation>
    <scope>NUCLEOTIDE SEQUENCE [LARGE SCALE GENOMIC DNA]</scope>
    <source>
        <strain evidence="2 3">BE310</strain>
    </source>
</reference>
<evidence type="ECO:0000313" key="3">
    <source>
        <dbReference type="Proteomes" id="UP001180536"/>
    </source>
</evidence>
<feature type="transmembrane region" description="Helical" evidence="1">
    <location>
        <begin position="7"/>
        <end position="28"/>
    </location>
</feature>
<protein>
    <submittedName>
        <fullName evidence="2">Uncharacterized protein</fullName>
    </submittedName>
</protein>
<keyword evidence="3" id="KW-1185">Reference proteome</keyword>
<dbReference type="Proteomes" id="UP001180536">
    <property type="component" value="Unassembled WGS sequence"/>
</dbReference>
<evidence type="ECO:0000256" key="1">
    <source>
        <dbReference type="SAM" id="Phobius"/>
    </source>
</evidence>
<sequence length="125" mass="13267">MKTLSRLFVVVAVFGLLGPPIGFVVFLAGISASQGFQSGPINWSDFGYAVIELGLPAAVAGAAFCCAAYAWPRRFNDLSQMRNRAALAALTMSLVFGIPFGRSFLCTVISQQPGHSSPWSLVLPV</sequence>
<keyword evidence="1" id="KW-0812">Transmembrane</keyword>
<organism evidence="2 3">
    <name type="scientific">Pelomonas aquatica</name>
    <dbReference type="NCBI Taxonomy" id="431058"/>
    <lineage>
        <taxon>Bacteria</taxon>
        <taxon>Pseudomonadati</taxon>
        <taxon>Pseudomonadota</taxon>
        <taxon>Betaproteobacteria</taxon>
        <taxon>Burkholderiales</taxon>
        <taxon>Sphaerotilaceae</taxon>
        <taxon>Roseateles</taxon>
    </lineage>
</organism>
<name>A0ABU1Z4K1_9BURK</name>
<keyword evidence="1" id="KW-0472">Membrane</keyword>